<dbReference type="VEuPathDB" id="FungiDB:MYCFIDRAFT_174001"/>
<proteinExistence type="predicted"/>
<dbReference type="KEGG" id="pfj:MYCFIDRAFT_174001"/>
<feature type="region of interest" description="Disordered" evidence="1">
    <location>
        <begin position="170"/>
        <end position="196"/>
    </location>
</feature>
<evidence type="ECO:0000256" key="1">
    <source>
        <dbReference type="SAM" id="MobiDB-lite"/>
    </source>
</evidence>
<organism evidence="2 3">
    <name type="scientific">Pseudocercospora fijiensis (strain CIRAD86)</name>
    <name type="common">Black leaf streak disease fungus</name>
    <name type="synonym">Mycosphaerella fijiensis</name>
    <dbReference type="NCBI Taxonomy" id="383855"/>
    <lineage>
        <taxon>Eukaryota</taxon>
        <taxon>Fungi</taxon>
        <taxon>Dikarya</taxon>
        <taxon>Ascomycota</taxon>
        <taxon>Pezizomycotina</taxon>
        <taxon>Dothideomycetes</taxon>
        <taxon>Dothideomycetidae</taxon>
        <taxon>Mycosphaerellales</taxon>
        <taxon>Mycosphaerellaceae</taxon>
        <taxon>Pseudocercospora</taxon>
    </lineage>
</organism>
<dbReference type="GeneID" id="19333110"/>
<name>M2Z5S5_PSEFD</name>
<dbReference type="AlphaFoldDB" id="M2Z5S5"/>
<feature type="region of interest" description="Disordered" evidence="1">
    <location>
        <begin position="1"/>
        <end position="29"/>
    </location>
</feature>
<dbReference type="HOGENOM" id="CLU_894662_0_0_1"/>
<accession>M2Z5S5</accession>
<feature type="compositionally biased region" description="Basic and acidic residues" evidence="1">
    <location>
        <begin position="1"/>
        <end position="12"/>
    </location>
</feature>
<gene>
    <name evidence="2" type="ORF">MYCFIDRAFT_174001</name>
</gene>
<sequence length="311" mass="35517">MCQHEQYRRKATFEAANGSSSASPQRKTRHDMMIPVSTAIHASGPDPLCHHINAPSHPRLPRLPRLITIMHASRGEPHLFWMSDPSRPRNYHRRATSYRQGNVVPAAQQNDEERVHVNSHCCPNDVDHGLLKWTIIQQEVSGVNYCISARTRSDEFRIGNVTGQCTAPHRTIGKKKTTQPICSQTRTPSNPTEMRYDRTQSHACHTRTIGSNFLTRSTPRLPLLNKHTIHIFSHPHGGTYIPTVLHVSYLPALRKCNTRILLESRPYLTYICTSIKVVYVSHLYLPYCTTTFLSHNMYYIRITTPKADQPL</sequence>
<dbReference type="RefSeq" id="XP_007925620.1">
    <property type="nucleotide sequence ID" value="XM_007927429.1"/>
</dbReference>
<evidence type="ECO:0000313" key="2">
    <source>
        <dbReference type="EMBL" id="EME85155.1"/>
    </source>
</evidence>
<feature type="compositionally biased region" description="Polar residues" evidence="1">
    <location>
        <begin position="178"/>
        <end position="192"/>
    </location>
</feature>
<keyword evidence="3" id="KW-1185">Reference proteome</keyword>
<protein>
    <submittedName>
        <fullName evidence="2">Uncharacterized protein</fullName>
    </submittedName>
</protein>
<dbReference type="EMBL" id="KB446557">
    <property type="protein sequence ID" value="EME85155.1"/>
    <property type="molecule type" value="Genomic_DNA"/>
</dbReference>
<dbReference type="Proteomes" id="UP000016932">
    <property type="component" value="Unassembled WGS sequence"/>
</dbReference>
<reference evidence="2 3" key="1">
    <citation type="journal article" date="2012" name="PLoS Pathog.">
        <title>Diverse lifestyles and strategies of plant pathogenesis encoded in the genomes of eighteen Dothideomycetes fungi.</title>
        <authorList>
            <person name="Ohm R.A."/>
            <person name="Feau N."/>
            <person name="Henrissat B."/>
            <person name="Schoch C.L."/>
            <person name="Horwitz B.A."/>
            <person name="Barry K.W."/>
            <person name="Condon B.J."/>
            <person name="Copeland A.C."/>
            <person name="Dhillon B."/>
            <person name="Glaser F."/>
            <person name="Hesse C.N."/>
            <person name="Kosti I."/>
            <person name="LaButti K."/>
            <person name="Lindquist E.A."/>
            <person name="Lucas S."/>
            <person name="Salamov A.A."/>
            <person name="Bradshaw R.E."/>
            <person name="Ciuffetti L."/>
            <person name="Hamelin R.C."/>
            <person name="Kema G.H.J."/>
            <person name="Lawrence C."/>
            <person name="Scott J.A."/>
            <person name="Spatafora J.W."/>
            <person name="Turgeon B.G."/>
            <person name="de Wit P.J.G.M."/>
            <person name="Zhong S."/>
            <person name="Goodwin S.B."/>
            <person name="Grigoriev I.V."/>
        </authorList>
    </citation>
    <scope>NUCLEOTIDE SEQUENCE [LARGE SCALE GENOMIC DNA]</scope>
    <source>
        <strain evidence="2 3">CIRAD86</strain>
    </source>
</reference>
<evidence type="ECO:0000313" key="3">
    <source>
        <dbReference type="Proteomes" id="UP000016932"/>
    </source>
</evidence>